<dbReference type="InterPro" id="IPR016181">
    <property type="entry name" value="Acyl_CoA_acyltransferase"/>
</dbReference>
<dbReference type="GO" id="GO:0016747">
    <property type="term" value="F:acyltransferase activity, transferring groups other than amino-acyl groups"/>
    <property type="evidence" value="ECO:0007669"/>
    <property type="project" value="InterPro"/>
</dbReference>
<organism evidence="2 3">
    <name type="scientific">Zongyangia hominis</name>
    <dbReference type="NCBI Taxonomy" id="2763677"/>
    <lineage>
        <taxon>Bacteria</taxon>
        <taxon>Bacillati</taxon>
        <taxon>Bacillota</taxon>
        <taxon>Clostridia</taxon>
        <taxon>Eubacteriales</taxon>
        <taxon>Oscillospiraceae</taxon>
        <taxon>Zongyangia</taxon>
    </lineage>
</organism>
<comment type="caution">
    <text evidence="2">The sequence shown here is derived from an EMBL/GenBank/DDBJ whole genome shotgun (WGS) entry which is preliminary data.</text>
</comment>
<evidence type="ECO:0000259" key="1">
    <source>
        <dbReference type="PROSITE" id="PS51186"/>
    </source>
</evidence>
<dbReference type="EMBL" id="JACRTC010000001">
    <property type="protein sequence ID" value="MBC8569531.1"/>
    <property type="molecule type" value="Genomic_DNA"/>
</dbReference>
<keyword evidence="3" id="KW-1185">Reference proteome</keyword>
<evidence type="ECO:0000313" key="3">
    <source>
        <dbReference type="Proteomes" id="UP000660861"/>
    </source>
</evidence>
<reference evidence="2" key="1">
    <citation type="submission" date="2020-08" db="EMBL/GenBank/DDBJ databases">
        <title>Genome public.</title>
        <authorList>
            <person name="Liu C."/>
            <person name="Sun Q."/>
        </authorList>
    </citation>
    <scope>NUCLEOTIDE SEQUENCE</scope>
    <source>
        <strain evidence="2">NSJ-54</strain>
    </source>
</reference>
<feature type="domain" description="N-acetyltransferase" evidence="1">
    <location>
        <begin position="1"/>
        <end position="150"/>
    </location>
</feature>
<evidence type="ECO:0000313" key="2">
    <source>
        <dbReference type="EMBL" id="MBC8569531.1"/>
    </source>
</evidence>
<dbReference type="Proteomes" id="UP000660861">
    <property type="component" value="Unassembled WGS sequence"/>
</dbReference>
<name>A0A926ECQ2_9FIRM</name>
<dbReference type="Pfam" id="PF00583">
    <property type="entry name" value="Acetyltransf_1"/>
    <property type="match status" value="1"/>
</dbReference>
<gene>
    <name evidence="2" type="ORF">H8709_01630</name>
</gene>
<dbReference type="InterPro" id="IPR000182">
    <property type="entry name" value="GNAT_dom"/>
</dbReference>
<accession>A0A926ECQ2</accession>
<proteinExistence type="predicted"/>
<sequence length="176" mass="21269">MLQRLAPGEYSQVYQILRDSFPKSERRTRERQIKLMENEHYRIEVWREGDTVKAFLALWDFGDFLYVEHFAVGESYRNEGLGKKMLTELLSREKRLICLEVEPPQTEMAKRRIGFYERLGFFLQPYEYVQPALRETEPSLPLMIMSYPRPISREEFEKFRDTVYPQVYDQHPCQEQ</sequence>
<dbReference type="AlphaFoldDB" id="A0A926ECQ2"/>
<dbReference type="RefSeq" id="WP_262396628.1">
    <property type="nucleotide sequence ID" value="NZ_JACRTC010000001.1"/>
</dbReference>
<dbReference type="SUPFAM" id="SSF55729">
    <property type="entry name" value="Acyl-CoA N-acyltransferases (Nat)"/>
    <property type="match status" value="1"/>
</dbReference>
<dbReference type="PROSITE" id="PS51186">
    <property type="entry name" value="GNAT"/>
    <property type="match status" value="1"/>
</dbReference>
<dbReference type="Gene3D" id="3.40.630.30">
    <property type="match status" value="1"/>
</dbReference>
<protein>
    <submittedName>
        <fullName evidence="2">GNAT family N-acetyltransferase</fullName>
    </submittedName>
</protein>
<dbReference type="CDD" id="cd04301">
    <property type="entry name" value="NAT_SF"/>
    <property type="match status" value="1"/>
</dbReference>